<name>A0A4P9ZKZ8_9FUNG</name>
<feature type="domain" description="NADP-dependent oxidoreductase" evidence="4">
    <location>
        <begin position="3"/>
        <end position="61"/>
    </location>
</feature>
<evidence type="ECO:0000256" key="1">
    <source>
        <dbReference type="ARBA" id="ARBA00007905"/>
    </source>
</evidence>
<dbReference type="EMBL" id="ML003430">
    <property type="protein sequence ID" value="RKP33976.1"/>
    <property type="molecule type" value="Genomic_DNA"/>
</dbReference>
<dbReference type="Pfam" id="PF00248">
    <property type="entry name" value="Aldo_ket_red"/>
    <property type="match status" value="1"/>
</dbReference>
<evidence type="ECO:0000256" key="2">
    <source>
        <dbReference type="ARBA" id="ARBA00022857"/>
    </source>
</evidence>
<evidence type="ECO:0000256" key="3">
    <source>
        <dbReference type="ARBA" id="ARBA00023002"/>
    </source>
</evidence>
<dbReference type="STRING" id="215637.A0A4P9ZKZ8"/>
<evidence type="ECO:0000313" key="6">
    <source>
        <dbReference type="Proteomes" id="UP000268162"/>
    </source>
</evidence>
<keyword evidence="6" id="KW-1185">Reference proteome</keyword>
<feature type="non-terminal residue" evidence="5">
    <location>
        <position position="1"/>
    </location>
</feature>
<dbReference type="InterPro" id="IPR036812">
    <property type="entry name" value="NAD(P)_OxRdtase_dom_sf"/>
</dbReference>
<dbReference type="SUPFAM" id="SSF51430">
    <property type="entry name" value="NAD(P)-linked oxidoreductase"/>
    <property type="match status" value="1"/>
</dbReference>
<dbReference type="InterPro" id="IPR023210">
    <property type="entry name" value="NADP_OxRdtase_dom"/>
</dbReference>
<evidence type="ECO:0000313" key="5">
    <source>
        <dbReference type="EMBL" id="RKP33976.1"/>
    </source>
</evidence>
<reference evidence="6" key="1">
    <citation type="journal article" date="2018" name="Nat. Microbiol.">
        <title>Leveraging single-cell genomics to expand the fungal tree of life.</title>
        <authorList>
            <person name="Ahrendt S.R."/>
            <person name="Quandt C.A."/>
            <person name="Ciobanu D."/>
            <person name="Clum A."/>
            <person name="Salamov A."/>
            <person name="Andreopoulos B."/>
            <person name="Cheng J.F."/>
            <person name="Woyke T."/>
            <person name="Pelin A."/>
            <person name="Henrissat B."/>
            <person name="Reynolds N.K."/>
            <person name="Benny G.L."/>
            <person name="Smith M.E."/>
            <person name="James T.Y."/>
            <person name="Grigoriev I.V."/>
        </authorList>
    </citation>
    <scope>NUCLEOTIDE SEQUENCE [LARGE SCALE GENOMIC DNA]</scope>
    <source>
        <strain evidence="6">RSA 468</strain>
    </source>
</reference>
<dbReference type="PANTHER" id="PTHR43827">
    <property type="entry name" value="2,5-DIKETO-D-GLUCONIC ACID REDUCTASE"/>
    <property type="match status" value="1"/>
</dbReference>
<gene>
    <name evidence="5" type="ORF">BJ085DRAFT_39584</name>
</gene>
<organism evidence="5 6">
    <name type="scientific">Dimargaris cristalligena</name>
    <dbReference type="NCBI Taxonomy" id="215637"/>
    <lineage>
        <taxon>Eukaryota</taxon>
        <taxon>Fungi</taxon>
        <taxon>Fungi incertae sedis</taxon>
        <taxon>Zoopagomycota</taxon>
        <taxon>Kickxellomycotina</taxon>
        <taxon>Dimargaritomycetes</taxon>
        <taxon>Dimargaritales</taxon>
        <taxon>Dimargaritaceae</taxon>
        <taxon>Dimargaris</taxon>
    </lineage>
</organism>
<dbReference type="GO" id="GO:0016616">
    <property type="term" value="F:oxidoreductase activity, acting on the CH-OH group of donors, NAD or NADP as acceptor"/>
    <property type="evidence" value="ECO:0007669"/>
    <property type="project" value="UniProtKB-ARBA"/>
</dbReference>
<proteinExistence type="inferred from homology"/>
<dbReference type="Gene3D" id="3.20.20.100">
    <property type="entry name" value="NADP-dependent oxidoreductase domain"/>
    <property type="match status" value="1"/>
</dbReference>
<evidence type="ECO:0000259" key="4">
    <source>
        <dbReference type="Pfam" id="PF00248"/>
    </source>
</evidence>
<dbReference type="Proteomes" id="UP000268162">
    <property type="component" value="Unassembled WGS sequence"/>
</dbReference>
<comment type="similarity">
    <text evidence="1">Belongs to the aldo/keto reductase family.</text>
</comment>
<keyword evidence="2" id="KW-0521">NADP</keyword>
<protein>
    <submittedName>
        <fullName evidence="5">NADP-dependent oxidoreductase domain-containing protein</fullName>
    </submittedName>
</protein>
<dbReference type="InterPro" id="IPR020471">
    <property type="entry name" value="AKR"/>
</dbReference>
<sequence>DPAVKEVAEETGHTPAQVLLAWGLQNGTSVIPKSANPDRIKSNFECQFELTDTQYQKLPKLSATVRFGEPHEMWGILEGSLFDE</sequence>
<dbReference type="PANTHER" id="PTHR43827:SF3">
    <property type="entry name" value="NADP-DEPENDENT OXIDOREDUCTASE DOMAIN-CONTAINING PROTEIN"/>
    <property type="match status" value="1"/>
</dbReference>
<accession>A0A4P9ZKZ8</accession>
<keyword evidence="3" id="KW-0560">Oxidoreductase</keyword>
<dbReference type="AlphaFoldDB" id="A0A4P9ZKZ8"/>